<dbReference type="AlphaFoldDB" id="A0A8S0T9B1"/>
<dbReference type="InterPro" id="IPR001245">
    <property type="entry name" value="Ser-Thr/Tyr_kinase_cat_dom"/>
</dbReference>
<dbReference type="SMART" id="SM00181">
    <property type="entry name" value="EGF"/>
    <property type="match status" value="2"/>
</dbReference>
<keyword evidence="13 21" id="KW-0472">Membrane</keyword>
<comment type="catalytic activity">
    <reaction evidence="17">
        <text>L-threonyl-[protein] + ATP = O-phospho-L-threonyl-[protein] + ADP + H(+)</text>
        <dbReference type="Rhea" id="RHEA:46608"/>
        <dbReference type="Rhea" id="RHEA-COMP:11060"/>
        <dbReference type="Rhea" id="RHEA-COMP:11605"/>
        <dbReference type="ChEBI" id="CHEBI:15378"/>
        <dbReference type="ChEBI" id="CHEBI:30013"/>
        <dbReference type="ChEBI" id="CHEBI:30616"/>
        <dbReference type="ChEBI" id="CHEBI:61977"/>
        <dbReference type="ChEBI" id="CHEBI:456216"/>
    </reaction>
</comment>
<keyword evidence="14" id="KW-1015">Disulfide bond</keyword>
<dbReference type="Gene3D" id="1.10.510.10">
    <property type="entry name" value="Transferase(Phosphotransferase) domain 1"/>
    <property type="match status" value="1"/>
</dbReference>
<keyword evidence="4" id="KW-0597">Phosphoprotein</keyword>
<dbReference type="CDD" id="cd14066">
    <property type="entry name" value="STKc_IRAK"/>
    <property type="match status" value="1"/>
</dbReference>
<dbReference type="Pfam" id="PF13947">
    <property type="entry name" value="GUB_WAK_bind"/>
    <property type="match status" value="1"/>
</dbReference>
<keyword evidence="7" id="KW-0732">Signal</keyword>
<keyword evidence="9 20" id="KW-0547">Nucleotide-binding</keyword>
<dbReference type="SUPFAM" id="SSF56112">
    <property type="entry name" value="Protein kinase-like (PK-like)"/>
    <property type="match status" value="1"/>
</dbReference>
<dbReference type="InterPro" id="IPR049883">
    <property type="entry name" value="NOTCH1_EGF-like"/>
</dbReference>
<dbReference type="PROSITE" id="PS01187">
    <property type="entry name" value="EGF_CA"/>
    <property type="match status" value="1"/>
</dbReference>
<dbReference type="FunFam" id="1.10.510.10:FF:000084">
    <property type="entry name" value="Wall-associated receptor kinase 2"/>
    <property type="match status" value="1"/>
</dbReference>
<dbReference type="PROSITE" id="PS50026">
    <property type="entry name" value="EGF_3"/>
    <property type="match status" value="1"/>
</dbReference>
<feature type="domain" description="Protein kinase" evidence="22">
    <location>
        <begin position="461"/>
        <end position="743"/>
    </location>
</feature>
<dbReference type="InterPro" id="IPR000152">
    <property type="entry name" value="EGF-type_Asp/Asn_hydroxyl_site"/>
</dbReference>
<evidence type="ECO:0000256" key="5">
    <source>
        <dbReference type="ARBA" id="ARBA00022679"/>
    </source>
</evidence>
<sequence>MFNIILGVLILQLTRIRNKNLGKVVIIVPTAMELHSLQTQFILPILLVFFSTSISSSTSDVNSTIARPNCMNHCGDIKIPFPFGTTPDCSFNEAFLVNCTDEFNPPKVFLRRSNVEIVNISLDGQLWILNYIAKACYVQTQNGIGIRNSKPHMQLSRGLTVSNTANKFTVIGCDTNATVYGYRLNRKEYRTGCNSWCKSEDDLEDGEGSCSGLGCCQIPIPKEVSTVDVTLRIRHRQNSTNVRDFNNCSYAFLVEEGAFPFSSGTLSSLRNVTKLPVVVDWSIGNGTCEEAQKNKSSYACKSKKSKCGKHDNGYGYRCSCQDGYQGNPYIIEGCQDINECENPSLNNCEEGRCVNTEESFKCVCPKGYNGDGKKDGRGCIRGQSLVLKLVAGIAIGVSALLLAACWLYLELNRRKLIRMKQKFFLENGGLLLQEQLTRKEKSPDMAKIFSSSELKKATNDFHDSRIIGQGGFGTVYKGFLSDNRIVAIKKSKEVDPNQVEQFINEVIVLSQINHKNVVKLLGCCLETQVPLLVYEFIENGTLYEHINDKTKANALSWDNRLRIATEAAGVLAYLHSAASPPIIHRDVKSANILLNSSYTAKVSDFGASRLVPLDQTQLSTMVQGTFGYLDPEYMQTNQLTEKSDVYSFGVVLVELLTGKKALSYDRPEEERNLASYFLSTLKQGRLFQILDDNNICEGNSEQLIAVSMLVRRCLHVKGEDRPRMKEVAMELEGLRLSARHSWEQTEPYAEEKESLLSVEMNTLANGEGNSARTGFDSIRDHITLPMGGAR</sequence>
<dbReference type="Proteomes" id="UP000594638">
    <property type="component" value="Unassembled WGS sequence"/>
</dbReference>
<reference evidence="24 25" key="1">
    <citation type="submission" date="2019-12" db="EMBL/GenBank/DDBJ databases">
        <authorList>
            <person name="Alioto T."/>
            <person name="Alioto T."/>
            <person name="Gomez Garrido J."/>
        </authorList>
    </citation>
    <scope>NUCLEOTIDE SEQUENCE [LARGE SCALE GENOMIC DNA]</scope>
</reference>
<keyword evidence="12 21" id="KW-1133">Transmembrane helix</keyword>
<dbReference type="PANTHER" id="PTHR27005">
    <property type="entry name" value="WALL-ASSOCIATED RECEPTOR KINASE-LIKE 21"/>
    <property type="match status" value="1"/>
</dbReference>
<evidence type="ECO:0000313" key="25">
    <source>
        <dbReference type="Proteomes" id="UP000594638"/>
    </source>
</evidence>
<keyword evidence="10 24" id="KW-0418">Kinase</keyword>
<dbReference type="SMART" id="SM00220">
    <property type="entry name" value="S_TKc"/>
    <property type="match status" value="1"/>
</dbReference>
<evidence type="ECO:0000313" key="24">
    <source>
        <dbReference type="EMBL" id="CAA3000236.1"/>
    </source>
</evidence>
<evidence type="ECO:0000256" key="6">
    <source>
        <dbReference type="ARBA" id="ARBA00022692"/>
    </source>
</evidence>
<feature type="transmembrane region" description="Helical" evidence="21">
    <location>
        <begin position="385"/>
        <end position="409"/>
    </location>
</feature>
<comment type="caution">
    <text evidence="24">The sequence shown here is derived from an EMBL/GenBank/DDBJ whole genome shotgun (WGS) entry which is preliminary data.</text>
</comment>
<evidence type="ECO:0000256" key="20">
    <source>
        <dbReference type="PROSITE-ProRule" id="PRU10141"/>
    </source>
</evidence>
<dbReference type="Pfam" id="PF07645">
    <property type="entry name" value="EGF_CA"/>
    <property type="match status" value="1"/>
</dbReference>
<evidence type="ECO:0000259" key="23">
    <source>
        <dbReference type="PROSITE" id="PS50026"/>
    </source>
</evidence>
<evidence type="ECO:0000256" key="9">
    <source>
        <dbReference type="ARBA" id="ARBA00022741"/>
    </source>
</evidence>
<evidence type="ECO:0000256" key="4">
    <source>
        <dbReference type="ARBA" id="ARBA00022553"/>
    </source>
</evidence>
<comment type="caution">
    <text evidence="19">Lacks conserved residue(s) required for the propagation of feature annotation.</text>
</comment>
<dbReference type="InterPro" id="IPR008271">
    <property type="entry name" value="Ser/Thr_kinase_AS"/>
</dbReference>
<dbReference type="InterPro" id="IPR017441">
    <property type="entry name" value="Protein_kinase_ATP_BS"/>
</dbReference>
<dbReference type="InterPro" id="IPR001881">
    <property type="entry name" value="EGF-like_Ca-bd_dom"/>
</dbReference>
<dbReference type="Gene3D" id="2.90.20.10">
    <property type="entry name" value="Plasmodium vivax P25 domain"/>
    <property type="match status" value="1"/>
</dbReference>
<evidence type="ECO:0000256" key="1">
    <source>
        <dbReference type="ARBA" id="ARBA00004479"/>
    </source>
</evidence>
<dbReference type="PROSITE" id="PS00010">
    <property type="entry name" value="ASX_HYDROXYL"/>
    <property type="match status" value="1"/>
</dbReference>
<keyword evidence="11 20" id="KW-0067">ATP-binding</keyword>
<keyword evidence="3 19" id="KW-0245">EGF-like domain</keyword>
<evidence type="ECO:0000256" key="12">
    <source>
        <dbReference type="ARBA" id="ARBA00022989"/>
    </source>
</evidence>
<feature type="domain" description="EGF-like" evidence="23">
    <location>
        <begin position="336"/>
        <end position="371"/>
    </location>
</feature>
<evidence type="ECO:0000256" key="8">
    <source>
        <dbReference type="ARBA" id="ARBA00022737"/>
    </source>
</evidence>
<comment type="catalytic activity">
    <reaction evidence="16">
        <text>L-seryl-[protein] + ATP = O-phospho-L-seryl-[protein] + ADP + H(+)</text>
        <dbReference type="Rhea" id="RHEA:17989"/>
        <dbReference type="Rhea" id="RHEA-COMP:9863"/>
        <dbReference type="Rhea" id="RHEA-COMP:11604"/>
        <dbReference type="ChEBI" id="CHEBI:15378"/>
        <dbReference type="ChEBI" id="CHEBI:29999"/>
        <dbReference type="ChEBI" id="CHEBI:30616"/>
        <dbReference type="ChEBI" id="CHEBI:83421"/>
        <dbReference type="ChEBI" id="CHEBI:456216"/>
    </reaction>
</comment>
<dbReference type="SMART" id="SM00179">
    <property type="entry name" value="EGF_CA"/>
    <property type="match status" value="1"/>
</dbReference>
<evidence type="ECO:0000256" key="7">
    <source>
        <dbReference type="ARBA" id="ARBA00022729"/>
    </source>
</evidence>
<evidence type="ECO:0000256" key="13">
    <source>
        <dbReference type="ARBA" id="ARBA00023136"/>
    </source>
</evidence>
<feature type="binding site" evidence="20">
    <location>
        <position position="490"/>
    </location>
    <ligand>
        <name>ATP</name>
        <dbReference type="ChEBI" id="CHEBI:30616"/>
    </ligand>
</feature>
<evidence type="ECO:0000256" key="14">
    <source>
        <dbReference type="ARBA" id="ARBA00023157"/>
    </source>
</evidence>
<comment type="function">
    <text evidence="18">Serine/threonine-protein kinase that may function as a signaling receptor of extracellular matrix component. Binding to pectin may have significance in the control of cell expansion, morphogenesis and development.</text>
</comment>
<dbReference type="SUPFAM" id="SSF57196">
    <property type="entry name" value="EGF/Laminin"/>
    <property type="match status" value="1"/>
</dbReference>
<dbReference type="InterPro" id="IPR025287">
    <property type="entry name" value="WAK_GUB"/>
</dbReference>
<dbReference type="InterPro" id="IPR000719">
    <property type="entry name" value="Prot_kinase_dom"/>
</dbReference>
<dbReference type="PROSITE" id="PS50011">
    <property type="entry name" value="PROTEIN_KINASE_DOM"/>
    <property type="match status" value="1"/>
</dbReference>
<dbReference type="PANTHER" id="PTHR27005:SF283">
    <property type="entry name" value="OS02G0633066 PROTEIN"/>
    <property type="match status" value="1"/>
</dbReference>
<evidence type="ECO:0000256" key="2">
    <source>
        <dbReference type="ARBA" id="ARBA00022527"/>
    </source>
</evidence>
<dbReference type="EMBL" id="CACTIH010005680">
    <property type="protein sequence ID" value="CAA3000236.1"/>
    <property type="molecule type" value="Genomic_DNA"/>
</dbReference>
<keyword evidence="25" id="KW-1185">Reference proteome</keyword>
<evidence type="ECO:0000256" key="19">
    <source>
        <dbReference type="PROSITE-ProRule" id="PRU00076"/>
    </source>
</evidence>
<dbReference type="FunFam" id="2.10.25.10:FF:000038">
    <property type="entry name" value="Fibrillin 2"/>
    <property type="match status" value="1"/>
</dbReference>
<keyword evidence="2" id="KW-0723">Serine/threonine-protein kinase</keyword>
<dbReference type="InterPro" id="IPR018097">
    <property type="entry name" value="EGF_Ca-bd_CS"/>
</dbReference>
<dbReference type="GO" id="GO:0004674">
    <property type="term" value="F:protein serine/threonine kinase activity"/>
    <property type="evidence" value="ECO:0007669"/>
    <property type="project" value="UniProtKB-KW"/>
</dbReference>
<dbReference type="InterPro" id="IPR045274">
    <property type="entry name" value="WAK-like"/>
</dbReference>
<dbReference type="InterPro" id="IPR000742">
    <property type="entry name" value="EGF"/>
</dbReference>
<dbReference type="GO" id="GO:0005524">
    <property type="term" value="F:ATP binding"/>
    <property type="evidence" value="ECO:0007669"/>
    <property type="project" value="UniProtKB-UniRule"/>
</dbReference>
<dbReference type="InterPro" id="IPR011009">
    <property type="entry name" value="Kinase-like_dom_sf"/>
</dbReference>
<dbReference type="GO" id="GO:0005509">
    <property type="term" value="F:calcium ion binding"/>
    <property type="evidence" value="ECO:0007669"/>
    <property type="project" value="InterPro"/>
</dbReference>
<keyword evidence="5" id="KW-0808">Transferase</keyword>
<name>A0A8S0T9B1_OLEEU</name>
<dbReference type="PROSITE" id="PS00108">
    <property type="entry name" value="PROTEIN_KINASE_ST"/>
    <property type="match status" value="1"/>
</dbReference>
<protein>
    <submittedName>
        <fullName evidence="24">Serine threonine kinase</fullName>
    </submittedName>
</protein>
<evidence type="ECO:0000256" key="15">
    <source>
        <dbReference type="ARBA" id="ARBA00023180"/>
    </source>
</evidence>
<evidence type="ECO:0000256" key="21">
    <source>
        <dbReference type="SAM" id="Phobius"/>
    </source>
</evidence>
<dbReference type="Gene3D" id="3.30.200.20">
    <property type="entry name" value="Phosphorylase Kinase, domain 1"/>
    <property type="match status" value="1"/>
</dbReference>
<dbReference type="Gramene" id="OE9A030195T1">
    <property type="protein sequence ID" value="OE9A030195C1"/>
    <property type="gene ID" value="OE9A030195"/>
</dbReference>
<evidence type="ECO:0000256" key="16">
    <source>
        <dbReference type="ARBA" id="ARBA00047558"/>
    </source>
</evidence>
<evidence type="ECO:0000256" key="18">
    <source>
        <dbReference type="ARBA" id="ARBA00058961"/>
    </source>
</evidence>
<evidence type="ECO:0000256" key="17">
    <source>
        <dbReference type="ARBA" id="ARBA00047951"/>
    </source>
</evidence>
<proteinExistence type="predicted"/>
<organism evidence="24 25">
    <name type="scientific">Olea europaea subsp. europaea</name>
    <dbReference type="NCBI Taxonomy" id="158383"/>
    <lineage>
        <taxon>Eukaryota</taxon>
        <taxon>Viridiplantae</taxon>
        <taxon>Streptophyta</taxon>
        <taxon>Embryophyta</taxon>
        <taxon>Tracheophyta</taxon>
        <taxon>Spermatophyta</taxon>
        <taxon>Magnoliopsida</taxon>
        <taxon>eudicotyledons</taxon>
        <taxon>Gunneridae</taxon>
        <taxon>Pentapetalae</taxon>
        <taxon>asterids</taxon>
        <taxon>lamiids</taxon>
        <taxon>Lamiales</taxon>
        <taxon>Oleaceae</taxon>
        <taxon>Oleeae</taxon>
        <taxon>Olea</taxon>
    </lineage>
</organism>
<dbReference type="PROSITE" id="PS00107">
    <property type="entry name" value="PROTEIN_KINASE_ATP"/>
    <property type="match status" value="1"/>
</dbReference>
<keyword evidence="15" id="KW-0325">Glycoprotein</keyword>
<keyword evidence="8" id="KW-0677">Repeat</keyword>
<dbReference type="OrthoDB" id="4062651at2759"/>
<evidence type="ECO:0000259" key="22">
    <source>
        <dbReference type="PROSITE" id="PS50011"/>
    </source>
</evidence>
<evidence type="ECO:0000256" key="10">
    <source>
        <dbReference type="ARBA" id="ARBA00022777"/>
    </source>
</evidence>
<accession>A0A8S0T9B1</accession>
<gene>
    <name evidence="24" type="ORF">OLEA9_A030195</name>
</gene>
<dbReference type="GO" id="GO:0030247">
    <property type="term" value="F:polysaccharide binding"/>
    <property type="evidence" value="ECO:0007669"/>
    <property type="project" value="InterPro"/>
</dbReference>
<dbReference type="GO" id="GO:0007166">
    <property type="term" value="P:cell surface receptor signaling pathway"/>
    <property type="evidence" value="ECO:0007669"/>
    <property type="project" value="InterPro"/>
</dbReference>
<comment type="subcellular location">
    <subcellularLocation>
        <location evidence="1">Membrane</location>
        <topology evidence="1">Single-pass type I membrane protein</topology>
    </subcellularLocation>
</comment>
<evidence type="ECO:0000256" key="3">
    <source>
        <dbReference type="ARBA" id="ARBA00022536"/>
    </source>
</evidence>
<dbReference type="FunFam" id="3.30.200.20:FF:000043">
    <property type="entry name" value="Wall-associated receptor kinase 2"/>
    <property type="match status" value="1"/>
</dbReference>
<dbReference type="GO" id="GO:0005886">
    <property type="term" value="C:plasma membrane"/>
    <property type="evidence" value="ECO:0007669"/>
    <property type="project" value="TreeGrafter"/>
</dbReference>
<dbReference type="CDD" id="cd00054">
    <property type="entry name" value="EGF_CA"/>
    <property type="match status" value="1"/>
</dbReference>
<evidence type="ECO:0000256" key="11">
    <source>
        <dbReference type="ARBA" id="ARBA00022840"/>
    </source>
</evidence>
<dbReference type="Pfam" id="PF07714">
    <property type="entry name" value="PK_Tyr_Ser-Thr"/>
    <property type="match status" value="1"/>
</dbReference>
<keyword evidence="6 21" id="KW-0812">Transmembrane</keyword>